<proteinExistence type="predicted"/>
<organism evidence="1 2">
    <name type="scientific">Alkalicoccus saliphilus</name>
    <dbReference type="NCBI Taxonomy" id="200989"/>
    <lineage>
        <taxon>Bacteria</taxon>
        <taxon>Bacillati</taxon>
        <taxon>Bacillota</taxon>
        <taxon>Bacilli</taxon>
        <taxon>Bacillales</taxon>
        <taxon>Bacillaceae</taxon>
        <taxon>Alkalicoccus</taxon>
    </lineage>
</organism>
<protein>
    <submittedName>
        <fullName evidence="1">Uncharacterized protein</fullName>
    </submittedName>
</protein>
<evidence type="ECO:0000313" key="1">
    <source>
        <dbReference type="EMBL" id="PTL39668.1"/>
    </source>
</evidence>
<dbReference type="EMBL" id="PZJJ01000005">
    <property type="protein sequence ID" value="PTL39668.1"/>
    <property type="molecule type" value="Genomic_DNA"/>
</dbReference>
<evidence type="ECO:0000313" key="2">
    <source>
        <dbReference type="Proteomes" id="UP000240509"/>
    </source>
</evidence>
<name>A0A2T4U8E0_9BACI</name>
<sequence length="62" mass="7400">MQLLLYYVRSELLPVVEKRDWRTGRSLPEKLLHDIPVESEVFLQPSTNIALNKKTRLPWRQP</sequence>
<gene>
    <name evidence="1" type="ORF">C6Y45_04950</name>
</gene>
<dbReference type="Proteomes" id="UP000240509">
    <property type="component" value="Unassembled WGS sequence"/>
</dbReference>
<dbReference type="AlphaFoldDB" id="A0A2T4U8E0"/>
<accession>A0A2T4U8E0</accession>
<reference evidence="1 2" key="1">
    <citation type="submission" date="2018-03" db="EMBL/GenBank/DDBJ databases">
        <title>Alkalicoccus saliphilus sp. nov., isolated from a mineral pool.</title>
        <authorList>
            <person name="Zhao B."/>
        </authorList>
    </citation>
    <scope>NUCLEOTIDE SEQUENCE [LARGE SCALE GENOMIC DNA]</scope>
    <source>
        <strain evidence="1 2">6AG</strain>
    </source>
</reference>
<comment type="caution">
    <text evidence="1">The sequence shown here is derived from an EMBL/GenBank/DDBJ whole genome shotgun (WGS) entry which is preliminary data.</text>
</comment>
<keyword evidence="2" id="KW-1185">Reference proteome</keyword>